<dbReference type="Proteomes" id="UP001596504">
    <property type="component" value="Unassembled WGS sequence"/>
</dbReference>
<dbReference type="SUPFAM" id="SSF81324">
    <property type="entry name" value="Voltage-gated potassium channels"/>
    <property type="match status" value="1"/>
</dbReference>
<evidence type="ECO:0000256" key="1">
    <source>
        <dbReference type="ARBA" id="ARBA00004141"/>
    </source>
</evidence>
<feature type="transmembrane region" description="Helical" evidence="9">
    <location>
        <begin position="60"/>
        <end position="81"/>
    </location>
</feature>
<comment type="subcellular location">
    <subcellularLocation>
        <location evidence="1">Membrane</location>
        <topology evidence="1">Multi-pass membrane protein</topology>
    </subcellularLocation>
</comment>
<proteinExistence type="predicted"/>
<dbReference type="RefSeq" id="WP_380663593.1">
    <property type="nucleotide sequence ID" value="NZ_JBHTCJ010000001.1"/>
</dbReference>
<organism evidence="11 12">
    <name type="scientific">Saccharopolyspora griseoalba</name>
    <dbReference type="NCBI Taxonomy" id="1431848"/>
    <lineage>
        <taxon>Bacteria</taxon>
        <taxon>Bacillati</taxon>
        <taxon>Actinomycetota</taxon>
        <taxon>Actinomycetes</taxon>
        <taxon>Pseudonocardiales</taxon>
        <taxon>Pseudonocardiaceae</taxon>
        <taxon>Saccharopolyspora</taxon>
    </lineage>
</organism>
<feature type="transmembrane region" description="Helical" evidence="9">
    <location>
        <begin position="198"/>
        <end position="223"/>
    </location>
</feature>
<dbReference type="Pfam" id="PF07885">
    <property type="entry name" value="Ion_trans_2"/>
    <property type="match status" value="1"/>
</dbReference>
<evidence type="ECO:0000256" key="5">
    <source>
        <dbReference type="ARBA" id="ARBA00023065"/>
    </source>
</evidence>
<evidence type="ECO:0000313" key="11">
    <source>
        <dbReference type="EMBL" id="MFC7340166.1"/>
    </source>
</evidence>
<dbReference type="Gene3D" id="1.20.120.350">
    <property type="entry name" value="Voltage-gated potassium channels. Chain C"/>
    <property type="match status" value="1"/>
</dbReference>
<name>A0ABW2LF31_9PSEU</name>
<protein>
    <submittedName>
        <fullName evidence="11">Ion channel</fullName>
    </submittedName>
</protein>
<dbReference type="Gene3D" id="1.10.287.70">
    <property type="match status" value="1"/>
</dbReference>
<gene>
    <name evidence="11" type="ORF">ACFQRI_01990</name>
</gene>
<feature type="coiled-coil region" evidence="8">
    <location>
        <begin position="233"/>
        <end position="267"/>
    </location>
</feature>
<dbReference type="InterPro" id="IPR013099">
    <property type="entry name" value="K_chnl_dom"/>
</dbReference>
<accession>A0ABW2LF31</accession>
<keyword evidence="8" id="KW-0175">Coiled coil</keyword>
<evidence type="ECO:0000256" key="8">
    <source>
        <dbReference type="SAM" id="Coils"/>
    </source>
</evidence>
<feature type="domain" description="Potassium channel" evidence="10">
    <location>
        <begin position="156"/>
        <end position="223"/>
    </location>
</feature>
<feature type="transmembrane region" description="Helical" evidence="9">
    <location>
        <begin position="35"/>
        <end position="53"/>
    </location>
</feature>
<reference evidence="12" key="1">
    <citation type="journal article" date="2019" name="Int. J. Syst. Evol. Microbiol.">
        <title>The Global Catalogue of Microorganisms (GCM) 10K type strain sequencing project: providing services to taxonomists for standard genome sequencing and annotation.</title>
        <authorList>
            <consortium name="The Broad Institute Genomics Platform"/>
            <consortium name="The Broad Institute Genome Sequencing Center for Infectious Disease"/>
            <person name="Wu L."/>
            <person name="Ma J."/>
        </authorList>
    </citation>
    <scope>NUCLEOTIDE SEQUENCE [LARGE SCALE GENOMIC DNA]</scope>
    <source>
        <strain evidence="12">WLHS5</strain>
    </source>
</reference>
<evidence type="ECO:0000256" key="3">
    <source>
        <dbReference type="ARBA" id="ARBA00022692"/>
    </source>
</evidence>
<keyword evidence="3 9" id="KW-0812">Transmembrane</keyword>
<feature type="transmembrane region" description="Helical" evidence="9">
    <location>
        <begin position="136"/>
        <end position="156"/>
    </location>
</feature>
<evidence type="ECO:0000256" key="7">
    <source>
        <dbReference type="ARBA" id="ARBA00023303"/>
    </source>
</evidence>
<sequence>MEDRRDAAAPGAAADLPPEAVEEPGLHRWERRTEWPMVALSVLFLALYAWEVLQPGMPGWLHRLVVAGMWVTWAAFGLDYLVKLALARNRGRFFVRHLFDLLVLLLPLMRQLRVLRVVMVLLTLNRKAQGQVRGRVVLYISGAVALLGFTAALAVLEVERRSPDASITTFGDALWWTMTTITTVGYGDYSPVTDRGKFIAAGLMIAGIAMLGVVTGSIASWFVERFGGIERQLEQSSTDARLLEGENDLLRAELNELRQEIAALRRDLAGNRD</sequence>
<evidence type="ECO:0000256" key="9">
    <source>
        <dbReference type="SAM" id="Phobius"/>
    </source>
</evidence>
<keyword evidence="6 9" id="KW-0472">Membrane</keyword>
<comment type="caution">
    <text evidence="11">The sequence shown here is derived from an EMBL/GenBank/DDBJ whole genome shotgun (WGS) entry which is preliminary data.</text>
</comment>
<keyword evidence="2" id="KW-0813">Transport</keyword>
<dbReference type="EMBL" id="JBHTCJ010000001">
    <property type="protein sequence ID" value="MFC7340166.1"/>
    <property type="molecule type" value="Genomic_DNA"/>
</dbReference>
<keyword evidence="12" id="KW-1185">Reference proteome</keyword>
<dbReference type="PANTHER" id="PTHR11537">
    <property type="entry name" value="VOLTAGE-GATED POTASSIUM CHANNEL"/>
    <property type="match status" value="1"/>
</dbReference>
<dbReference type="Gene3D" id="1.20.5.110">
    <property type="match status" value="1"/>
</dbReference>
<dbReference type="PANTHER" id="PTHR11537:SF254">
    <property type="entry name" value="POTASSIUM VOLTAGE-GATED CHANNEL PROTEIN SHAB"/>
    <property type="match status" value="1"/>
</dbReference>
<evidence type="ECO:0000256" key="2">
    <source>
        <dbReference type="ARBA" id="ARBA00022448"/>
    </source>
</evidence>
<evidence type="ECO:0000256" key="4">
    <source>
        <dbReference type="ARBA" id="ARBA00022989"/>
    </source>
</evidence>
<evidence type="ECO:0000313" key="12">
    <source>
        <dbReference type="Proteomes" id="UP001596504"/>
    </source>
</evidence>
<dbReference type="InterPro" id="IPR028325">
    <property type="entry name" value="VG_K_chnl"/>
</dbReference>
<dbReference type="PRINTS" id="PR00169">
    <property type="entry name" value="KCHANNEL"/>
</dbReference>
<evidence type="ECO:0000259" key="10">
    <source>
        <dbReference type="Pfam" id="PF07885"/>
    </source>
</evidence>
<keyword evidence="7" id="KW-0407">Ion channel</keyword>
<evidence type="ECO:0000256" key="6">
    <source>
        <dbReference type="ARBA" id="ARBA00023136"/>
    </source>
</evidence>
<dbReference type="InterPro" id="IPR027359">
    <property type="entry name" value="Volt_channel_dom_sf"/>
</dbReference>
<keyword evidence="4 9" id="KW-1133">Transmembrane helix</keyword>
<keyword evidence="5" id="KW-0406">Ion transport</keyword>